<dbReference type="PANTHER" id="PTHR10954:SF23">
    <property type="entry name" value="RIBONUCLEASE"/>
    <property type="match status" value="1"/>
</dbReference>
<dbReference type="PANTHER" id="PTHR10954">
    <property type="entry name" value="RIBONUCLEASE H2 SUBUNIT A"/>
    <property type="match status" value="1"/>
</dbReference>
<comment type="catalytic activity">
    <reaction evidence="1 10 11">
        <text>Endonucleolytic cleavage to 5'-phosphomonoester.</text>
        <dbReference type="EC" id="3.1.26.4"/>
    </reaction>
</comment>
<dbReference type="GO" id="GO:0006298">
    <property type="term" value="P:mismatch repair"/>
    <property type="evidence" value="ECO:0007669"/>
    <property type="project" value="TreeGrafter"/>
</dbReference>
<keyword evidence="5" id="KW-0963">Cytoplasm</keyword>
<reference evidence="13 14" key="1">
    <citation type="submission" date="2020-04" db="EMBL/GenBank/DDBJ databases">
        <title>Novel Mycoplasma species detected in Phocoena phocoena (harbor porpoise) from the USA.</title>
        <authorList>
            <person name="Volokhov D.V."/>
        </authorList>
    </citation>
    <scope>NUCLEOTIDE SEQUENCE [LARGE SCALE GENOMIC DNA]</scope>
    <source>
        <strain evidence="13 14">C264-NAS</strain>
    </source>
</reference>
<dbReference type="Proteomes" id="UP000501728">
    <property type="component" value="Chromosome"/>
</dbReference>
<dbReference type="CDD" id="cd06590">
    <property type="entry name" value="RNase_HII_bacteria_HIII_like"/>
    <property type="match status" value="1"/>
</dbReference>
<evidence type="ECO:0000256" key="10">
    <source>
        <dbReference type="PROSITE-ProRule" id="PRU01319"/>
    </source>
</evidence>
<evidence type="ECO:0000256" key="1">
    <source>
        <dbReference type="ARBA" id="ARBA00000077"/>
    </source>
</evidence>
<evidence type="ECO:0000256" key="5">
    <source>
        <dbReference type="ARBA" id="ARBA00022490"/>
    </source>
</evidence>
<evidence type="ECO:0000313" key="14">
    <source>
        <dbReference type="Proteomes" id="UP000501728"/>
    </source>
</evidence>
<name>A0A858U3D6_9MOLU</name>
<dbReference type="GO" id="GO:0032299">
    <property type="term" value="C:ribonuclease H2 complex"/>
    <property type="evidence" value="ECO:0007669"/>
    <property type="project" value="TreeGrafter"/>
</dbReference>
<dbReference type="KEGG" id="mphn:HGG64_02185"/>
<organism evidence="13 14">
    <name type="scientific">Mycoplasma phocoeninasale</name>
    <dbReference type="NCBI Taxonomy" id="2726117"/>
    <lineage>
        <taxon>Bacteria</taxon>
        <taxon>Bacillati</taxon>
        <taxon>Mycoplasmatota</taxon>
        <taxon>Mollicutes</taxon>
        <taxon>Mycoplasmataceae</taxon>
        <taxon>Mycoplasma</taxon>
    </lineage>
</organism>
<dbReference type="InterPro" id="IPR012337">
    <property type="entry name" value="RNaseH-like_sf"/>
</dbReference>
<dbReference type="GO" id="GO:0005737">
    <property type="term" value="C:cytoplasm"/>
    <property type="evidence" value="ECO:0007669"/>
    <property type="project" value="UniProtKB-SubCell"/>
</dbReference>
<dbReference type="PROSITE" id="PS51975">
    <property type="entry name" value="RNASE_H_2"/>
    <property type="match status" value="1"/>
</dbReference>
<dbReference type="GO" id="GO:0046872">
    <property type="term" value="F:metal ion binding"/>
    <property type="evidence" value="ECO:0007669"/>
    <property type="project" value="UniProtKB-KW"/>
</dbReference>
<evidence type="ECO:0000313" key="13">
    <source>
        <dbReference type="EMBL" id="QJG66501.1"/>
    </source>
</evidence>
<dbReference type="EMBL" id="CP051480">
    <property type="protein sequence ID" value="QJG66501.1"/>
    <property type="molecule type" value="Genomic_DNA"/>
</dbReference>
<protein>
    <recommendedName>
        <fullName evidence="11">Ribonuclease</fullName>
        <ecNumber evidence="11">3.1.26.4</ecNumber>
    </recommendedName>
</protein>
<dbReference type="Gene3D" id="3.30.420.10">
    <property type="entry name" value="Ribonuclease H-like superfamily/Ribonuclease H"/>
    <property type="match status" value="1"/>
</dbReference>
<sequence length="233" mass="26361">MSEFDKLIGVDETGVGDYFTPVVSVACYIPEENIEKVREMGVKDSKKLTDNKIVEIAEKIKPYVLFKKNVLSQRGYNNLIKNDINNNEIKTLSHLNSINQLLKMLKKSVDVIIDQYTNSYETFENHIEKLQSITWMKVRKPKVNIILKTKAEDESLSVAAASILARAIMLEYLKEQNAEFGVDFKLGAGPEVDAQAAKLIQERGEAILYQVAKVSFKTTNKAKDSIEKTKLLD</sequence>
<feature type="binding site" evidence="10">
    <location>
        <position position="11"/>
    </location>
    <ligand>
        <name>a divalent metal cation</name>
        <dbReference type="ChEBI" id="CHEBI:60240"/>
    </ligand>
</feature>
<evidence type="ECO:0000256" key="6">
    <source>
        <dbReference type="ARBA" id="ARBA00022722"/>
    </source>
</evidence>
<proteinExistence type="inferred from homology"/>
<keyword evidence="14" id="KW-1185">Reference proteome</keyword>
<evidence type="ECO:0000259" key="12">
    <source>
        <dbReference type="PROSITE" id="PS51975"/>
    </source>
</evidence>
<dbReference type="EC" id="3.1.26.4" evidence="11"/>
<dbReference type="InterPro" id="IPR036397">
    <property type="entry name" value="RNaseH_sf"/>
</dbReference>
<comment type="subcellular location">
    <subcellularLocation>
        <location evidence="3">Cytoplasm</location>
    </subcellularLocation>
</comment>
<dbReference type="GO" id="GO:0003723">
    <property type="term" value="F:RNA binding"/>
    <property type="evidence" value="ECO:0007669"/>
    <property type="project" value="UniProtKB-UniRule"/>
</dbReference>
<dbReference type="AlphaFoldDB" id="A0A858U3D6"/>
<evidence type="ECO:0000256" key="4">
    <source>
        <dbReference type="ARBA" id="ARBA00008378"/>
    </source>
</evidence>
<dbReference type="SUPFAM" id="SSF53098">
    <property type="entry name" value="Ribonuclease H-like"/>
    <property type="match status" value="1"/>
</dbReference>
<keyword evidence="9 10" id="KW-0378">Hydrolase</keyword>
<comment type="function">
    <text evidence="2 11">Endonuclease that specifically degrades the RNA of RNA-DNA hybrids.</text>
</comment>
<dbReference type="GO" id="GO:0043137">
    <property type="term" value="P:DNA replication, removal of RNA primer"/>
    <property type="evidence" value="ECO:0007669"/>
    <property type="project" value="TreeGrafter"/>
</dbReference>
<keyword evidence="6 10" id="KW-0540">Nuclease</keyword>
<evidence type="ECO:0000256" key="9">
    <source>
        <dbReference type="ARBA" id="ARBA00022801"/>
    </source>
</evidence>
<evidence type="ECO:0000256" key="11">
    <source>
        <dbReference type="RuleBase" id="RU003515"/>
    </source>
</evidence>
<dbReference type="InterPro" id="IPR024567">
    <property type="entry name" value="RNase_HII/HIII_dom"/>
</dbReference>
<dbReference type="InterPro" id="IPR001352">
    <property type="entry name" value="RNase_HII/HIII"/>
</dbReference>
<comment type="cofactor">
    <cofactor evidence="10">
        <name>Mn(2+)</name>
        <dbReference type="ChEBI" id="CHEBI:29035"/>
    </cofactor>
    <cofactor evidence="10">
        <name>Mg(2+)</name>
        <dbReference type="ChEBI" id="CHEBI:18420"/>
    </cofactor>
    <text evidence="10">Manganese or magnesium. Binds 1 divalent metal ion per monomer in the absence of substrate. May bind a second metal ion after substrate binding.</text>
</comment>
<feature type="binding site" evidence="10">
    <location>
        <position position="114"/>
    </location>
    <ligand>
        <name>a divalent metal cation</name>
        <dbReference type="ChEBI" id="CHEBI:60240"/>
    </ligand>
</feature>
<evidence type="ECO:0000256" key="7">
    <source>
        <dbReference type="ARBA" id="ARBA00022723"/>
    </source>
</evidence>
<evidence type="ECO:0000256" key="3">
    <source>
        <dbReference type="ARBA" id="ARBA00004496"/>
    </source>
</evidence>
<evidence type="ECO:0000256" key="2">
    <source>
        <dbReference type="ARBA" id="ARBA00004065"/>
    </source>
</evidence>
<keyword evidence="8 10" id="KW-0255">Endonuclease</keyword>
<gene>
    <name evidence="13" type="ORF">HGG64_02185</name>
</gene>
<dbReference type="GO" id="GO:0004523">
    <property type="term" value="F:RNA-DNA hybrid ribonuclease activity"/>
    <property type="evidence" value="ECO:0007669"/>
    <property type="project" value="UniProtKB-UniRule"/>
</dbReference>
<dbReference type="Pfam" id="PF01351">
    <property type="entry name" value="RNase_HII"/>
    <property type="match status" value="1"/>
</dbReference>
<evidence type="ECO:0000256" key="8">
    <source>
        <dbReference type="ARBA" id="ARBA00022759"/>
    </source>
</evidence>
<keyword evidence="7 10" id="KW-0479">Metal-binding</keyword>
<feature type="domain" description="RNase H type-2" evidence="12">
    <location>
        <begin position="5"/>
        <end position="228"/>
    </location>
</feature>
<dbReference type="RefSeq" id="WP_169580324.1">
    <property type="nucleotide sequence ID" value="NZ_CP051480.1"/>
</dbReference>
<accession>A0A858U3D6</accession>
<comment type="similarity">
    <text evidence="4">Belongs to the RNase HII family. RnhC subfamily.</text>
</comment>
<feature type="binding site" evidence="10">
    <location>
        <position position="12"/>
    </location>
    <ligand>
        <name>a divalent metal cation</name>
        <dbReference type="ChEBI" id="CHEBI:60240"/>
    </ligand>
</feature>